<dbReference type="InterPro" id="IPR050769">
    <property type="entry name" value="NAT_camello-type"/>
</dbReference>
<evidence type="ECO:0000313" key="5">
    <source>
        <dbReference type="Proteomes" id="UP000243502"/>
    </source>
</evidence>
<dbReference type="Pfam" id="PF01047">
    <property type="entry name" value="MarR"/>
    <property type="match status" value="1"/>
</dbReference>
<feature type="domain" description="HTH marR-type" evidence="2">
    <location>
        <begin position="1"/>
        <end position="143"/>
    </location>
</feature>
<sequence length="307" mass="34495">MNDPAIVRAEAVRHFNRFYTQHIGALHEHLQKSPYSLTEVRVMHELSRSEHQTAAALARNLGIDSGYLSRLLSSFERRNLISRRTSEIDARQSLVSLTEAGLAAYQPLDTAALDEVGAVLARLAPHSQDQLIRAMKLIERLLDERPRHSIVTLRAPRAGEYGWLVSRQAQLFAYGHGWDHTFEALLAQQAARFAQGHDTLREICWVAEQDGLIVGSALVAAASDMQASVRMLYVEPDVRRLGIGTQLINECVRFAKRTGYRTLSVESESSLDDARRLVTQAGFTLVSTAPERRFGRDLVIEQWERAL</sequence>
<feature type="domain" description="N-acetyltransferase" evidence="3">
    <location>
        <begin position="151"/>
        <end position="305"/>
    </location>
</feature>
<dbReference type="PANTHER" id="PTHR13947">
    <property type="entry name" value="GNAT FAMILY N-ACETYLTRANSFERASE"/>
    <property type="match status" value="1"/>
</dbReference>
<dbReference type="InterPro" id="IPR036388">
    <property type="entry name" value="WH-like_DNA-bd_sf"/>
</dbReference>
<evidence type="ECO:0000256" key="1">
    <source>
        <dbReference type="ARBA" id="ARBA00022679"/>
    </source>
</evidence>
<dbReference type="Gene3D" id="1.10.10.10">
    <property type="entry name" value="Winged helix-like DNA-binding domain superfamily/Winged helix DNA-binding domain"/>
    <property type="match status" value="1"/>
</dbReference>
<name>A0A2I8EFM0_9BURK</name>
<organism evidence="4 5">
    <name type="scientific">Paraburkholderia terrae</name>
    <dbReference type="NCBI Taxonomy" id="311230"/>
    <lineage>
        <taxon>Bacteria</taxon>
        <taxon>Pseudomonadati</taxon>
        <taxon>Pseudomonadota</taxon>
        <taxon>Betaproteobacteria</taxon>
        <taxon>Burkholderiales</taxon>
        <taxon>Burkholderiaceae</taxon>
        <taxon>Paraburkholderia</taxon>
    </lineage>
</organism>
<evidence type="ECO:0000313" key="4">
    <source>
        <dbReference type="EMBL" id="AUT58405.1"/>
    </source>
</evidence>
<protein>
    <submittedName>
        <fullName evidence="4">GNAT family N-acetyltransferase</fullName>
    </submittedName>
</protein>
<dbReference type="CDD" id="cd04301">
    <property type="entry name" value="NAT_SF"/>
    <property type="match status" value="1"/>
</dbReference>
<dbReference type="AlphaFoldDB" id="A0A2I8EFM0"/>
<dbReference type="PROSITE" id="PS51186">
    <property type="entry name" value="GNAT"/>
    <property type="match status" value="1"/>
</dbReference>
<dbReference type="InterPro" id="IPR036390">
    <property type="entry name" value="WH_DNA-bd_sf"/>
</dbReference>
<dbReference type="PANTHER" id="PTHR13947:SF37">
    <property type="entry name" value="LD18367P"/>
    <property type="match status" value="1"/>
</dbReference>
<dbReference type="RefSeq" id="WP_042306335.1">
    <property type="nucleotide sequence ID" value="NZ_CP026111.1"/>
</dbReference>
<dbReference type="InterPro" id="IPR000182">
    <property type="entry name" value="GNAT_dom"/>
</dbReference>
<dbReference type="SUPFAM" id="SSF55729">
    <property type="entry name" value="Acyl-CoA N-acyltransferases (Nat)"/>
    <property type="match status" value="1"/>
</dbReference>
<dbReference type="GO" id="GO:0008080">
    <property type="term" value="F:N-acetyltransferase activity"/>
    <property type="evidence" value="ECO:0007669"/>
    <property type="project" value="InterPro"/>
</dbReference>
<proteinExistence type="predicted"/>
<dbReference type="Gene3D" id="3.40.630.30">
    <property type="match status" value="1"/>
</dbReference>
<evidence type="ECO:0000259" key="3">
    <source>
        <dbReference type="PROSITE" id="PS51186"/>
    </source>
</evidence>
<gene>
    <name evidence="4" type="ORF">C2L65_01440</name>
</gene>
<dbReference type="InterPro" id="IPR016181">
    <property type="entry name" value="Acyl_CoA_acyltransferase"/>
</dbReference>
<keyword evidence="1 4" id="KW-0808">Transferase</keyword>
<dbReference type="Pfam" id="PF00583">
    <property type="entry name" value="Acetyltransf_1"/>
    <property type="match status" value="1"/>
</dbReference>
<reference evidence="4 5" key="1">
    <citation type="submission" date="2018-01" db="EMBL/GenBank/DDBJ databases">
        <title>Species boundaries and ecological features among Paraburkholderia terrae DSMZ17804T, P. hospita DSMZ17164T and P. caribensis DSMZ13236T.</title>
        <authorList>
            <person name="Pratama A.A."/>
        </authorList>
    </citation>
    <scope>NUCLEOTIDE SEQUENCE [LARGE SCALE GENOMIC DNA]</scope>
    <source>
        <strain evidence="4 5">DSM 17804</strain>
    </source>
</reference>
<dbReference type="SMART" id="SM00347">
    <property type="entry name" value="HTH_MARR"/>
    <property type="match status" value="1"/>
</dbReference>
<dbReference type="Proteomes" id="UP000243502">
    <property type="component" value="Chromosome 1"/>
</dbReference>
<evidence type="ECO:0000259" key="2">
    <source>
        <dbReference type="PROSITE" id="PS50995"/>
    </source>
</evidence>
<accession>A0A2I8EFM0</accession>
<dbReference type="SUPFAM" id="SSF46785">
    <property type="entry name" value="Winged helix' DNA-binding domain"/>
    <property type="match status" value="1"/>
</dbReference>
<dbReference type="OrthoDB" id="273614at2"/>
<dbReference type="PROSITE" id="PS50995">
    <property type="entry name" value="HTH_MARR_2"/>
    <property type="match status" value="1"/>
</dbReference>
<dbReference type="KEGG" id="pter:C2L65_01440"/>
<dbReference type="GO" id="GO:0003700">
    <property type="term" value="F:DNA-binding transcription factor activity"/>
    <property type="evidence" value="ECO:0007669"/>
    <property type="project" value="InterPro"/>
</dbReference>
<dbReference type="InterPro" id="IPR000835">
    <property type="entry name" value="HTH_MarR-typ"/>
</dbReference>
<dbReference type="EMBL" id="CP026111">
    <property type="protein sequence ID" value="AUT58405.1"/>
    <property type="molecule type" value="Genomic_DNA"/>
</dbReference>